<dbReference type="EnsemblMetazoa" id="AFAF015938-RA">
    <property type="protein sequence ID" value="AFAF015938-PA"/>
    <property type="gene ID" value="AFAF015938"/>
</dbReference>
<dbReference type="VEuPathDB" id="VectorBase:AFAF015938"/>
<reference evidence="1" key="2">
    <citation type="submission" date="2020-05" db="UniProtKB">
        <authorList>
            <consortium name="EnsemblMetazoa"/>
        </authorList>
    </citation>
    <scope>IDENTIFICATION</scope>
    <source>
        <strain evidence="1">FAR1</strain>
    </source>
</reference>
<proteinExistence type="predicted"/>
<accession>A0A182QSH0</accession>
<sequence length="362" mass="41575">MACESHSTCPLSTSVGMFGLYTLQPGSNVRERFEIVLQPAQGGHAAEQTEVRHGKMIGRCVRTLGNEAFQQIERLRQLLHLLVARLLLLEHQMDDVDDLLVQCADVEEQPLIDDGSNFRVFRVEGVILGVRFRQIGHDCVRLPHDVPVVDKRRNGVLRVELRNWNHFPSESLAGKVIAPYLSQRIALNRIVYVRNLQIQKFSIARQLAGNASNPSPHTRIGFKVVLHAAKHRHAAEQTNVGDSQMIGGDKRRSLLHERLQQSQCFRNARQQLLRRLLLLLQDTFHIIDGRSKHYTIVEEKTLINDRAYLGVARVQRIVFAVLLHEIDRDRLFPHFRQMGINFLQVERDAQQFAHEQHALARR</sequence>
<evidence type="ECO:0000313" key="1">
    <source>
        <dbReference type="EnsemblMetazoa" id="AFAF015938-PA"/>
    </source>
</evidence>
<keyword evidence="2" id="KW-1185">Reference proteome</keyword>
<protein>
    <submittedName>
        <fullName evidence="1">Uncharacterized protein</fullName>
    </submittedName>
</protein>
<reference evidence="2" key="1">
    <citation type="submission" date="2014-01" db="EMBL/GenBank/DDBJ databases">
        <title>The Genome Sequence of Anopheles farauti FAR1 (V2).</title>
        <authorList>
            <consortium name="The Broad Institute Genomics Platform"/>
            <person name="Neafsey D.E."/>
            <person name="Besansky N."/>
            <person name="Howell P."/>
            <person name="Walton C."/>
            <person name="Young S.K."/>
            <person name="Zeng Q."/>
            <person name="Gargeya S."/>
            <person name="Fitzgerald M."/>
            <person name="Haas B."/>
            <person name="Abouelleil A."/>
            <person name="Allen A.W."/>
            <person name="Alvarado L."/>
            <person name="Arachchi H.M."/>
            <person name="Berlin A.M."/>
            <person name="Chapman S.B."/>
            <person name="Gainer-Dewar J."/>
            <person name="Goldberg J."/>
            <person name="Griggs A."/>
            <person name="Gujja S."/>
            <person name="Hansen M."/>
            <person name="Howarth C."/>
            <person name="Imamovic A."/>
            <person name="Ireland A."/>
            <person name="Larimer J."/>
            <person name="McCowan C."/>
            <person name="Murphy C."/>
            <person name="Pearson M."/>
            <person name="Poon T.W."/>
            <person name="Priest M."/>
            <person name="Roberts A."/>
            <person name="Saif S."/>
            <person name="Shea T."/>
            <person name="Sisk P."/>
            <person name="Sykes S."/>
            <person name="Wortman J."/>
            <person name="Nusbaum C."/>
            <person name="Birren B."/>
        </authorList>
    </citation>
    <scope>NUCLEOTIDE SEQUENCE [LARGE SCALE GENOMIC DNA]</scope>
    <source>
        <strain evidence="2">FAR1</strain>
    </source>
</reference>
<dbReference type="AlphaFoldDB" id="A0A182QSH0"/>
<organism evidence="1 2">
    <name type="scientific">Anopheles farauti</name>
    <dbReference type="NCBI Taxonomy" id="69004"/>
    <lineage>
        <taxon>Eukaryota</taxon>
        <taxon>Metazoa</taxon>
        <taxon>Ecdysozoa</taxon>
        <taxon>Arthropoda</taxon>
        <taxon>Hexapoda</taxon>
        <taxon>Insecta</taxon>
        <taxon>Pterygota</taxon>
        <taxon>Neoptera</taxon>
        <taxon>Endopterygota</taxon>
        <taxon>Diptera</taxon>
        <taxon>Nematocera</taxon>
        <taxon>Culicoidea</taxon>
        <taxon>Culicidae</taxon>
        <taxon>Anophelinae</taxon>
        <taxon>Anopheles</taxon>
    </lineage>
</organism>
<dbReference type="Proteomes" id="UP000075886">
    <property type="component" value="Unassembled WGS sequence"/>
</dbReference>
<name>A0A182QSH0_9DIPT</name>
<dbReference type="EMBL" id="AXCN02001584">
    <property type="status" value="NOT_ANNOTATED_CDS"/>
    <property type="molecule type" value="Genomic_DNA"/>
</dbReference>
<evidence type="ECO:0000313" key="2">
    <source>
        <dbReference type="Proteomes" id="UP000075886"/>
    </source>
</evidence>